<evidence type="ECO:0000313" key="2">
    <source>
        <dbReference type="Proteomes" id="UP000012065"/>
    </source>
</evidence>
<dbReference type="GO" id="GO:0031543">
    <property type="term" value="F:peptidyl-proline dioxygenase activity"/>
    <property type="evidence" value="ECO:0007669"/>
    <property type="project" value="TreeGrafter"/>
</dbReference>
<name>M5BKA2_THACB</name>
<dbReference type="PANTHER" id="PTHR12117:SF0">
    <property type="entry name" value="PROLYL 3-HYDROXYLASE OGFOD1"/>
    <property type="match status" value="1"/>
</dbReference>
<dbReference type="EMBL" id="CAOJ01000718">
    <property type="protein sequence ID" value="CCO26525.1"/>
    <property type="molecule type" value="Genomic_DNA"/>
</dbReference>
<evidence type="ECO:0000313" key="1">
    <source>
        <dbReference type="EMBL" id="CCO26525.1"/>
    </source>
</evidence>
<dbReference type="Gene3D" id="2.60.120.620">
    <property type="entry name" value="q2cbj1_9rhob like domain"/>
    <property type="match status" value="1"/>
</dbReference>
<comment type="caution">
    <text evidence="1">The sequence shown here is derived from an EMBL/GenBank/DDBJ whole genome shotgun (WGS) entry which is preliminary data.</text>
</comment>
<dbReference type="Proteomes" id="UP000012065">
    <property type="component" value="Unassembled WGS sequence"/>
</dbReference>
<reference evidence="1 2" key="1">
    <citation type="journal article" date="2013" name="J. Biotechnol.">
        <title>Establishment and interpretation of the genome sequence of the phytopathogenic fungus Rhizoctonia solani AG1-IB isolate 7/3/14.</title>
        <authorList>
            <person name="Wibberg D.W."/>
            <person name="Jelonek L.J."/>
            <person name="Rupp O.R."/>
            <person name="Hennig M.H."/>
            <person name="Eikmeyer F.E."/>
            <person name="Goesmann A.G."/>
            <person name="Hartmann A.H."/>
            <person name="Borriss R.B."/>
            <person name="Grosch R.G."/>
            <person name="Puehler A.P."/>
            <person name="Schlueter A.S."/>
        </authorList>
    </citation>
    <scope>NUCLEOTIDE SEQUENCE [LARGE SCALE GENOMIC DNA]</scope>
    <source>
        <strain evidence="2">AG1-IB / isolate 7/3/14</strain>
    </source>
</reference>
<dbReference type="AlphaFoldDB" id="M5BKA2"/>
<dbReference type="HOGENOM" id="CLU_2442391_0_0_1"/>
<protein>
    <submittedName>
        <fullName evidence="1">Uncharacterized protein</fullName>
    </submittedName>
</protein>
<sequence length="90" mass="10215">MVTRPFSPSTQVDTPDVKRRKINGAEYDFYPGLLDEANVTGLNAQYAESGPYKHAVVPSLFSDDLLKAVKNEILENVRFTEKETDIYKVY</sequence>
<accession>M5BKA2</accession>
<dbReference type="InterPro" id="IPR051842">
    <property type="entry name" value="uS12_prolyl_hydroxylase"/>
</dbReference>
<organism evidence="1 2">
    <name type="scientific">Thanatephorus cucumeris (strain AG1-IB / isolate 7/3/14)</name>
    <name type="common">Lettuce bottom rot fungus</name>
    <name type="synonym">Rhizoctonia solani</name>
    <dbReference type="NCBI Taxonomy" id="1108050"/>
    <lineage>
        <taxon>Eukaryota</taxon>
        <taxon>Fungi</taxon>
        <taxon>Dikarya</taxon>
        <taxon>Basidiomycota</taxon>
        <taxon>Agaricomycotina</taxon>
        <taxon>Agaricomycetes</taxon>
        <taxon>Cantharellales</taxon>
        <taxon>Ceratobasidiaceae</taxon>
        <taxon>Rhizoctonia</taxon>
        <taxon>Rhizoctonia solani AG-1</taxon>
    </lineage>
</organism>
<gene>
    <name evidence="1" type="ORF">BN14_00550</name>
</gene>
<dbReference type="GO" id="GO:0005737">
    <property type="term" value="C:cytoplasm"/>
    <property type="evidence" value="ECO:0007669"/>
    <property type="project" value="TreeGrafter"/>
</dbReference>
<proteinExistence type="predicted"/>
<dbReference type="GO" id="GO:0006449">
    <property type="term" value="P:regulation of translational termination"/>
    <property type="evidence" value="ECO:0007669"/>
    <property type="project" value="TreeGrafter"/>
</dbReference>
<dbReference type="PANTHER" id="PTHR12117">
    <property type="entry name" value="HISTONE ACETYLTRANSFERASE COMPLEX"/>
    <property type="match status" value="1"/>
</dbReference>